<sequence>MQSARAGRGWLSRPYSQLSYPAPSTRWCRPKTPGTALEIYESQFRHLMRVAVSVREGVISSTTLLKKPRSGSHKNATYVVFREVGRVIRTVGPWTGAVHHPAGGRFSG</sequence>
<dbReference type="GO" id="GO:0004803">
    <property type="term" value="F:transposase activity"/>
    <property type="evidence" value="ECO:0007669"/>
    <property type="project" value="InterPro"/>
</dbReference>
<evidence type="ECO:0000313" key="3">
    <source>
        <dbReference type="Proteomes" id="UP000235464"/>
    </source>
</evidence>
<gene>
    <name evidence="2" type="ORF">SCNRRL3882_7818</name>
</gene>
<dbReference type="Proteomes" id="UP000235464">
    <property type="component" value="Chromosome I"/>
</dbReference>
<reference evidence="3" key="1">
    <citation type="submission" date="2017-11" db="EMBL/GenBank/DDBJ databases">
        <authorList>
            <person name="Wibberg D."/>
        </authorList>
    </citation>
    <scope>NUCLEOTIDE SEQUENCE [LARGE SCALE GENOMIC DNA]</scope>
</reference>
<protein>
    <submittedName>
        <fullName evidence="2">Transposase, TnpA family</fullName>
    </submittedName>
</protein>
<evidence type="ECO:0000313" key="2">
    <source>
        <dbReference type="EMBL" id="SOR84373.1"/>
    </source>
</evidence>
<dbReference type="InterPro" id="IPR002513">
    <property type="entry name" value="Tn3_Tnp_DDE_dom"/>
</dbReference>
<dbReference type="Pfam" id="PF01526">
    <property type="entry name" value="DDE_Tnp_Tn3"/>
    <property type="match status" value="1"/>
</dbReference>
<feature type="domain" description="Tn3 transposase DDE" evidence="1">
    <location>
        <begin position="38"/>
        <end position="91"/>
    </location>
</feature>
<dbReference type="GO" id="GO:0006313">
    <property type="term" value="P:DNA transposition"/>
    <property type="evidence" value="ECO:0007669"/>
    <property type="project" value="InterPro"/>
</dbReference>
<dbReference type="AlphaFoldDB" id="A0A2N9BLY1"/>
<evidence type="ECO:0000259" key="1">
    <source>
        <dbReference type="Pfam" id="PF01526"/>
    </source>
</evidence>
<keyword evidence="3" id="KW-1185">Reference proteome</keyword>
<accession>A0A2N9BLY1</accession>
<organism evidence="2 3">
    <name type="scientific">Streptomyces chartreusis NRRL 3882</name>
    <dbReference type="NCBI Taxonomy" id="1079985"/>
    <lineage>
        <taxon>Bacteria</taxon>
        <taxon>Bacillati</taxon>
        <taxon>Actinomycetota</taxon>
        <taxon>Actinomycetes</taxon>
        <taxon>Kitasatosporales</taxon>
        <taxon>Streptomycetaceae</taxon>
        <taxon>Streptomyces</taxon>
    </lineage>
</organism>
<proteinExistence type="predicted"/>
<dbReference type="EMBL" id="LT963352">
    <property type="protein sequence ID" value="SOR84373.1"/>
    <property type="molecule type" value="Genomic_DNA"/>
</dbReference>
<name>A0A2N9BLY1_STRCX</name>